<evidence type="ECO:0000256" key="6">
    <source>
        <dbReference type="ARBA" id="ARBA00022989"/>
    </source>
</evidence>
<keyword evidence="4" id="KW-1003">Cell membrane</keyword>
<feature type="transmembrane region" description="Helical" evidence="12">
    <location>
        <begin position="429"/>
        <end position="449"/>
    </location>
</feature>
<evidence type="ECO:0000313" key="13">
    <source>
        <dbReference type="Ensembl" id="ENSSRHP00000011580.1"/>
    </source>
</evidence>
<evidence type="ECO:0000256" key="8">
    <source>
        <dbReference type="ARBA" id="ARBA00023065"/>
    </source>
</evidence>
<dbReference type="InterPro" id="IPR051163">
    <property type="entry name" value="Sodium:Solute_Symporter_SSF"/>
</dbReference>
<dbReference type="Ensembl" id="ENSSRHT00000012023.1">
    <property type="protein sequence ID" value="ENSSRHP00000011580.1"/>
    <property type="gene ID" value="ENSSRHG00000006695.1"/>
</dbReference>
<dbReference type="Proteomes" id="UP000472270">
    <property type="component" value="Unassembled WGS sequence"/>
</dbReference>
<evidence type="ECO:0000313" key="14">
    <source>
        <dbReference type="Proteomes" id="UP000472270"/>
    </source>
</evidence>
<evidence type="ECO:0000256" key="12">
    <source>
        <dbReference type="SAM" id="Phobius"/>
    </source>
</evidence>
<evidence type="ECO:0000256" key="7">
    <source>
        <dbReference type="ARBA" id="ARBA00023053"/>
    </source>
</evidence>
<dbReference type="Gene3D" id="1.20.1730.10">
    <property type="entry name" value="Sodium/glucose cotransporter"/>
    <property type="match status" value="1"/>
</dbReference>
<dbReference type="PANTHER" id="PTHR42985">
    <property type="entry name" value="SODIUM-COUPLED MONOCARBOXYLATE TRANSPORTER"/>
    <property type="match status" value="1"/>
</dbReference>
<sequence length="616" mass="67686">MEDKSHTVGTFQVGDYVVFAFLFVVSSGIGVFFAIKERKKKASSKEFLVGGRQMSCGPVALSLTASFMSAVTVIGAPSDVYRYGASYVIFGVAYTFVVFFTAELFLPVFYRSGITSTYEYLELRFCKLVRFAATFIYIIQTNINYINTDLYFFLSSVTGFDLWGSIFATGIVCTFYCTLGGLKAVVWTDAFQMVVMVVGFLTVLIQGASRAGGIESVWSTAHTGGRMDVFDFDINPLRRHTFWTLTVGGTFTWLGIYGVNQSTIQRCISCKTEGHARWALYLNLLGLWIILFCAVVSGLIMYTFYSRCDPWSAGSVSAPDQLMPYFVMEILGAFPGLPGLFVACAFSGTLSTVAASINALATVTYEDFVSQCFRDLSNRAANWISKALCKYTQCVQDIKRGYAHNPNIDSIIGSPDFSRKGLMLLTGRTGGLIVGIALSFWVGVGAFIYPAPSNNTRPLELNTAGCKGCNTADGSNQTSTSVTASLCLVFRYWLADSWYSMSYLYYSAVGFIGTVAAGLLITLLTGPMDPKKVKPGLTRSVKDVICFCSEKFIHTVDLSILNDLGDFGMAWEKHTDTEGVIKMEEKVKSDNDNLHENSYTNAAFDHNETSQVQAKL</sequence>
<comment type="similarity">
    <text evidence="2 11">Belongs to the sodium:solute symporter (SSF) (TC 2.A.21) family.</text>
</comment>
<dbReference type="GO" id="GO:0006814">
    <property type="term" value="P:sodium ion transport"/>
    <property type="evidence" value="ECO:0007669"/>
    <property type="project" value="UniProtKB-KW"/>
</dbReference>
<evidence type="ECO:0000256" key="5">
    <source>
        <dbReference type="ARBA" id="ARBA00022692"/>
    </source>
</evidence>
<keyword evidence="14" id="KW-1185">Reference proteome</keyword>
<protein>
    <submittedName>
        <fullName evidence="13">Solute carrier family 5 member 12</fullName>
    </submittedName>
</protein>
<feature type="transmembrane region" description="Helical" evidence="12">
    <location>
        <begin position="56"/>
        <end position="75"/>
    </location>
</feature>
<feature type="transmembrane region" description="Helical" evidence="12">
    <location>
        <begin position="190"/>
        <end position="209"/>
    </location>
</feature>
<comment type="subcellular location">
    <subcellularLocation>
        <location evidence="1">Cell membrane</location>
        <topology evidence="1">Multi-pass membrane protein</topology>
    </subcellularLocation>
</comment>
<feature type="transmembrane region" description="Helical" evidence="12">
    <location>
        <begin position="87"/>
        <end position="109"/>
    </location>
</feature>
<dbReference type="GO" id="GO:0070062">
    <property type="term" value="C:extracellular exosome"/>
    <property type="evidence" value="ECO:0007669"/>
    <property type="project" value="TreeGrafter"/>
</dbReference>
<dbReference type="InterPro" id="IPR001734">
    <property type="entry name" value="Na/solute_symporter"/>
</dbReference>
<evidence type="ECO:0000256" key="11">
    <source>
        <dbReference type="RuleBase" id="RU362091"/>
    </source>
</evidence>
<dbReference type="PROSITE" id="PS50283">
    <property type="entry name" value="NA_SOLUT_SYMP_3"/>
    <property type="match status" value="1"/>
</dbReference>
<evidence type="ECO:0000256" key="2">
    <source>
        <dbReference type="ARBA" id="ARBA00006434"/>
    </source>
</evidence>
<reference evidence="13" key="1">
    <citation type="submission" date="2025-08" db="UniProtKB">
        <authorList>
            <consortium name="Ensembl"/>
        </authorList>
    </citation>
    <scope>IDENTIFICATION</scope>
</reference>
<keyword evidence="7" id="KW-0915">Sodium</keyword>
<feature type="transmembrane region" description="Helical" evidence="12">
    <location>
        <begin position="325"/>
        <end position="346"/>
    </location>
</feature>
<keyword evidence="6 12" id="KW-1133">Transmembrane helix</keyword>
<proteinExistence type="inferred from homology"/>
<dbReference type="InterPro" id="IPR038377">
    <property type="entry name" value="Na/Glc_symporter_sf"/>
</dbReference>
<accession>A0A673GGN2</accession>
<dbReference type="PANTHER" id="PTHR42985:SF15">
    <property type="entry name" value="SODIUM-COUPLED MONOCARBOXYLATE TRANSPORTER 2"/>
    <property type="match status" value="1"/>
</dbReference>
<keyword evidence="3" id="KW-0813">Transport</keyword>
<keyword evidence="10" id="KW-0739">Sodium transport</keyword>
<keyword evidence="9 12" id="KW-0472">Membrane</keyword>
<keyword evidence="5 12" id="KW-0812">Transmembrane</keyword>
<feature type="transmembrane region" description="Helical" evidence="12">
    <location>
        <begin position="240"/>
        <end position="259"/>
    </location>
</feature>
<name>A0A673GGN2_9TELE</name>
<evidence type="ECO:0000256" key="10">
    <source>
        <dbReference type="ARBA" id="ARBA00023201"/>
    </source>
</evidence>
<dbReference type="GO" id="GO:0015293">
    <property type="term" value="F:symporter activity"/>
    <property type="evidence" value="ECO:0007669"/>
    <property type="project" value="TreeGrafter"/>
</dbReference>
<dbReference type="GO" id="GO:0005886">
    <property type="term" value="C:plasma membrane"/>
    <property type="evidence" value="ECO:0007669"/>
    <property type="project" value="UniProtKB-SubCell"/>
</dbReference>
<feature type="transmembrane region" description="Helical" evidence="12">
    <location>
        <begin position="151"/>
        <end position="178"/>
    </location>
</feature>
<evidence type="ECO:0000256" key="9">
    <source>
        <dbReference type="ARBA" id="ARBA00023136"/>
    </source>
</evidence>
<evidence type="ECO:0000256" key="1">
    <source>
        <dbReference type="ARBA" id="ARBA00004651"/>
    </source>
</evidence>
<feature type="transmembrane region" description="Helical" evidence="12">
    <location>
        <begin position="16"/>
        <end position="35"/>
    </location>
</feature>
<dbReference type="AlphaFoldDB" id="A0A673GGN2"/>
<reference evidence="13" key="2">
    <citation type="submission" date="2025-09" db="UniProtKB">
        <authorList>
            <consortium name="Ensembl"/>
        </authorList>
    </citation>
    <scope>IDENTIFICATION</scope>
</reference>
<organism evidence="13 14">
    <name type="scientific">Sinocyclocheilus rhinocerous</name>
    <dbReference type="NCBI Taxonomy" id="307959"/>
    <lineage>
        <taxon>Eukaryota</taxon>
        <taxon>Metazoa</taxon>
        <taxon>Chordata</taxon>
        <taxon>Craniata</taxon>
        <taxon>Vertebrata</taxon>
        <taxon>Euteleostomi</taxon>
        <taxon>Actinopterygii</taxon>
        <taxon>Neopterygii</taxon>
        <taxon>Teleostei</taxon>
        <taxon>Ostariophysi</taxon>
        <taxon>Cypriniformes</taxon>
        <taxon>Cyprinidae</taxon>
        <taxon>Cyprininae</taxon>
        <taxon>Sinocyclocheilus</taxon>
    </lineage>
</organism>
<keyword evidence="8" id="KW-0406">Ion transport</keyword>
<feature type="transmembrane region" description="Helical" evidence="12">
    <location>
        <begin position="280"/>
        <end position="305"/>
    </location>
</feature>
<dbReference type="Pfam" id="PF00474">
    <property type="entry name" value="SSF"/>
    <property type="match status" value="1"/>
</dbReference>
<feature type="transmembrane region" description="Helical" evidence="12">
    <location>
        <begin position="503"/>
        <end position="524"/>
    </location>
</feature>
<evidence type="ECO:0000256" key="4">
    <source>
        <dbReference type="ARBA" id="ARBA00022475"/>
    </source>
</evidence>
<evidence type="ECO:0000256" key="3">
    <source>
        <dbReference type="ARBA" id="ARBA00022448"/>
    </source>
</evidence>
<dbReference type="NCBIfam" id="TIGR00813">
    <property type="entry name" value="sss"/>
    <property type="match status" value="1"/>
</dbReference>